<accession>A0A9D1PZJ9</accession>
<sequence>MKILVCEPIHEQSLAILRAKAQVVDWNEMPGADLHDVDGLIVRQIPITAAMMDRMPSLRVIGSHGVGVDNIDVAEARRRGIAIVNVPFGTANCVAELAFALMLAVSRQLVPGMDAIRGNCARRGAPDQRGLELTGKALGIVGYGHIGARIGEIGNRGFGMSIHAYSRSLTVLGAPVGVCTYTSLTELFAACDYICVCVPLTEQTRGMIGARELAACKPTAILVNCARGGVVDEAALLQALRAGQLFGAASDVFVSEPPTADNPLLSCPRFVASQHIGVNTEEALMRIGNSVASDVLACLQGKEPRYLYVGKEF</sequence>
<proteinExistence type="inferred from homology"/>
<dbReference type="InterPro" id="IPR006139">
    <property type="entry name" value="D-isomer_2_OHA_DH_cat_dom"/>
</dbReference>
<keyword evidence="2 3" id="KW-0560">Oxidoreductase</keyword>
<evidence type="ECO:0000259" key="5">
    <source>
        <dbReference type="Pfam" id="PF02826"/>
    </source>
</evidence>
<dbReference type="PROSITE" id="PS00065">
    <property type="entry name" value="D_2_HYDROXYACID_DH_1"/>
    <property type="match status" value="1"/>
</dbReference>
<comment type="similarity">
    <text evidence="1 3">Belongs to the D-isomer specific 2-hydroxyacid dehydrogenase family.</text>
</comment>
<dbReference type="InterPro" id="IPR029752">
    <property type="entry name" value="D-isomer_DH_CS1"/>
</dbReference>
<protein>
    <submittedName>
        <fullName evidence="6">Hydroxyacid dehydrogenase</fullName>
    </submittedName>
</protein>
<dbReference type="InterPro" id="IPR050223">
    <property type="entry name" value="D-isomer_2-hydroxyacid_DH"/>
</dbReference>
<name>A0A9D1PZJ9_9BACT</name>
<dbReference type="InterPro" id="IPR006140">
    <property type="entry name" value="D-isomer_DH_NAD-bd"/>
</dbReference>
<evidence type="ECO:0000259" key="4">
    <source>
        <dbReference type="Pfam" id="PF00389"/>
    </source>
</evidence>
<dbReference type="GO" id="GO:0051287">
    <property type="term" value="F:NAD binding"/>
    <property type="evidence" value="ECO:0007669"/>
    <property type="project" value="InterPro"/>
</dbReference>
<dbReference type="SUPFAM" id="SSF52283">
    <property type="entry name" value="Formate/glycerate dehydrogenase catalytic domain-like"/>
    <property type="match status" value="1"/>
</dbReference>
<dbReference type="InterPro" id="IPR029753">
    <property type="entry name" value="D-isomer_DH_CS"/>
</dbReference>
<evidence type="ECO:0000256" key="3">
    <source>
        <dbReference type="RuleBase" id="RU003719"/>
    </source>
</evidence>
<comment type="caution">
    <text evidence="6">The sequence shown here is derived from an EMBL/GenBank/DDBJ whole genome shotgun (WGS) entry which is preliminary data.</text>
</comment>
<dbReference type="PROSITE" id="PS00671">
    <property type="entry name" value="D_2_HYDROXYACID_DH_3"/>
    <property type="match status" value="1"/>
</dbReference>
<dbReference type="EMBL" id="DXHV01000081">
    <property type="protein sequence ID" value="HIW01438.1"/>
    <property type="molecule type" value="Genomic_DNA"/>
</dbReference>
<dbReference type="Proteomes" id="UP000886752">
    <property type="component" value="Unassembled WGS sequence"/>
</dbReference>
<dbReference type="SUPFAM" id="SSF51735">
    <property type="entry name" value="NAD(P)-binding Rossmann-fold domains"/>
    <property type="match status" value="1"/>
</dbReference>
<dbReference type="Gene3D" id="3.40.50.720">
    <property type="entry name" value="NAD(P)-binding Rossmann-like Domain"/>
    <property type="match status" value="2"/>
</dbReference>
<gene>
    <name evidence="6" type="ORF">H9894_09685</name>
</gene>
<dbReference type="AlphaFoldDB" id="A0A9D1PZJ9"/>
<evidence type="ECO:0000256" key="1">
    <source>
        <dbReference type="ARBA" id="ARBA00005854"/>
    </source>
</evidence>
<dbReference type="CDD" id="cd12173">
    <property type="entry name" value="PGDH_4"/>
    <property type="match status" value="1"/>
</dbReference>
<evidence type="ECO:0000313" key="6">
    <source>
        <dbReference type="EMBL" id="HIW01438.1"/>
    </source>
</evidence>
<dbReference type="InterPro" id="IPR036291">
    <property type="entry name" value="NAD(P)-bd_dom_sf"/>
</dbReference>
<organism evidence="6 7">
    <name type="scientific">Candidatus Desulfovibrio intestinipullorum</name>
    <dbReference type="NCBI Taxonomy" id="2838536"/>
    <lineage>
        <taxon>Bacteria</taxon>
        <taxon>Pseudomonadati</taxon>
        <taxon>Thermodesulfobacteriota</taxon>
        <taxon>Desulfovibrionia</taxon>
        <taxon>Desulfovibrionales</taxon>
        <taxon>Desulfovibrionaceae</taxon>
        <taxon>Desulfovibrio</taxon>
    </lineage>
</organism>
<dbReference type="Pfam" id="PF02826">
    <property type="entry name" value="2-Hacid_dh_C"/>
    <property type="match status" value="1"/>
</dbReference>
<reference evidence="6" key="2">
    <citation type="submission" date="2021-04" db="EMBL/GenBank/DDBJ databases">
        <authorList>
            <person name="Gilroy R."/>
        </authorList>
    </citation>
    <scope>NUCLEOTIDE SEQUENCE</scope>
    <source>
        <strain evidence="6">ChiHecec2B26-446</strain>
    </source>
</reference>
<feature type="domain" description="D-isomer specific 2-hydroxyacid dehydrogenase catalytic" evidence="4">
    <location>
        <begin position="3"/>
        <end position="305"/>
    </location>
</feature>
<dbReference type="GO" id="GO:0016616">
    <property type="term" value="F:oxidoreductase activity, acting on the CH-OH group of donors, NAD or NADP as acceptor"/>
    <property type="evidence" value="ECO:0007669"/>
    <property type="project" value="InterPro"/>
</dbReference>
<reference evidence="6" key="1">
    <citation type="journal article" date="2021" name="PeerJ">
        <title>Extensive microbial diversity within the chicken gut microbiome revealed by metagenomics and culture.</title>
        <authorList>
            <person name="Gilroy R."/>
            <person name="Ravi A."/>
            <person name="Getino M."/>
            <person name="Pursley I."/>
            <person name="Horton D.L."/>
            <person name="Alikhan N.F."/>
            <person name="Baker D."/>
            <person name="Gharbi K."/>
            <person name="Hall N."/>
            <person name="Watson M."/>
            <person name="Adriaenssens E.M."/>
            <person name="Foster-Nyarko E."/>
            <person name="Jarju S."/>
            <person name="Secka A."/>
            <person name="Antonio M."/>
            <person name="Oren A."/>
            <person name="Chaudhuri R.R."/>
            <person name="La Ragione R."/>
            <person name="Hildebrand F."/>
            <person name="Pallen M.J."/>
        </authorList>
    </citation>
    <scope>NUCLEOTIDE SEQUENCE</scope>
    <source>
        <strain evidence="6">ChiHecec2B26-446</strain>
    </source>
</reference>
<dbReference type="Pfam" id="PF00389">
    <property type="entry name" value="2-Hacid_dh"/>
    <property type="match status" value="1"/>
</dbReference>
<evidence type="ECO:0000313" key="7">
    <source>
        <dbReference type="Proteomes" id="UP000886752"/>
    </source>
</evidence>
<evidence type="ECO:0000256" key="2">
    <source>
        <dbReference type="ARBA" id="ARBA00023002"/>
    </source>
</evidence>
<feature type="domain" description="D-isomer specific 2-hydroxyacid dehydrogenase NAD-binding" evidence="5">
    <location>
        <begin position="99"/>
        <end position="277"/>
    </location>
</feature>
<dbReference type="PANTHER" id="PTHR10996">
    <property type="entry name" value="2-HYDROXYACID DEHYDROGENASE-RELATED"/>
    <property type="match status" value="1"/>
</dbReference>